<name>A0A1V4AE04_9ACTN</name>
<dbReference type="STRING" id="83656.B1H18_03970"/>
<evidence type="ECO:0008006" key="3">
    <source>
        <dbReference type="Google" id="ProtNLM"/>
    </source>
</evidence>
<sequence>MGAGVLAMCLVTRRAWEWRQVRRSRSLAALPVQDRGERFAVGRRLVCVVPMFQETDLAEETVRFWRQLLRRQALDAVVLVTTAKESEGAGPTTHTVLRQALRDDPAEKGTLVLLHCQEPFPYRAAQLDLAVEWAREQFSPAAQVNDLWIGVYNADSRPQDETFGELRAQIAAAPGVRLFQQLVDYVVPDRPGSGRVACGNAVLQTWWTLSHYVSRNTHGRPGDSLWSRTVPYSTFGHGEFIRSDFLDLIGGFPRYAYADGLLLGWVARLAGEPIGLLVSRDIAEVPRTAHDLVLQQTAWLRGLLNFSITARWCRARGLLRLSEWEVRLLRLRHLVIPVAWGISTAVVTAGLAVEVHRVIRGRSAAHDLATVATLAVYPVLPGLVATTAQQHATSPVRRVAGVLASWPVEGLAFWPALDGHLRRGRQAPAKTPR</sequence>
<protein>
    <recommendedName>
        <fullName evidence="3">Glycosyltransferase 2-like domain-containing protein</fullName>
    </recommendedName>
</protein>
<dbReference type="AlphaFoldDB" id="A0A1V4AE04"/>
<reference evidence="1 2" key="1">
    <citation type="submission" date="2017-02" db="EMBL/GenBank/DDBJ databases">
        <title>Draft Genome Sequence of Streptomyces tsukubaensis F601, a Producer of the immunosuppressant tacrolimus FK506.</title>
        <authorList>
            <person name="Zong G."/>
            <person name="Zhong C."/>
            <person name="Fu J."/>
            <person name="Qin R."/>
            <person name="Cao G."/>
        </authorList>
    </citation>
    <scope>NUCLEOTIDE SEQUENCE [LARGE SCALE GENOMIC DNA]</scope>
    <source>
        <strain evidence="1 2">F601</strain>
    </source>
</reference>
<keyword evidence="2" id="KW-1185">Reference proteome</keyword>
<proteinExistence type="predicted"/>
<comment type="caution">
    <text evidence="1">The sequence shown here is derived from an EMBL/GenBank/DDBJ whole genome shotgun (WGS) entry which is preliminary data.</text>
</comment>
<dbReference type="Proteomes" id="UP000190539">
    <property type="component" value="Unassembled WGS sequence"/>
</dbReference>
<evidence type="ECO:0000313" key="1">
    <source>
        <dbReference type="EMBL" id="OON82205.1"/>
    </source>
</evidence>
<evidence type="ECO:0000313" key="2">
    <source>
        <dbReference type="Proteomes" id="UP000190539"/>
    </source>
</evidence>
<gene>
    <name evidence="1" type="ORF">B1H18_03970</name>
</gene>
<organism evidence="1 2">
    <name type="scientific">Streptomyces tsukubensis</name>
    <dbReference type="NCBI Taxonomy" id="83656"/>
    <lineage>
        <taxon>Bacteria</taxon>
        <taxon>Bacillati</taxon>
        <taxon>Actinomycetota</taxon>
        <taxon>Actinomycetes</taxon>
        <taxon>Kitasatosporales</taxon>
        <taxon>Streptomycetaceae</taxon>
        <taxon>Streptomyces</taxon>
    </lineage>
</organism>
<accession>A0A1V4AE04</accession>
<dbReference type="EMBL" id="MVFC01000002">
    <property type="protein sequence ID" value="OON82205.1"/>
    <property type="molecule type" value="Genomic_DNA"/>
</dbReference>